<protein>
    <submittedName>
        <fullName evidence="2">Uncharacterized protein</fullName>
    </submittedName>
</protein>
<sequence length="83" mass="9508">MNRTELMRLALKAEDEIIRTAQEILIDHRMPEGDHGRETIDRLWILLDGPEAHEARKLTRETLGVPGPKQREPGPDDEVEEDG</sequence>
<reference evidence="2" key="1">
    <citation type="journal article" date="2014" name="Int. J. Syst. Evol. Microbiol.">
        <title>Complete genome sequence of Corynebacterium casei LMG S-19264T (=DSM 44701T), isolated from a smear-ripened cheese.</title>
        <authorList>
            <consortium name="US DOE Joint Genome Institute (JGI-PGF)"/>
            <person name="Walter F."/>
            <person name="Albersmeier A."/>
            <person name="Kalinowski J."/>
            <person name="Ruckert C."/>
        </authorList>
    </citation>
    <scope>NUCLEOTIDE SEQUENCE</scope>
    <source>
        <strain evidence="2">CGMCC 1.12919</strain>
    </source>
</reference>
<organism evidence="2 3">
    <name type="scientific">Chelatococcus reniformis</name>
    <dbReference type="NCBI Taxonomy" id="1494448"/>
    <lineage>
        <taxon>Bacteria</taxon>
        <taxon>Pseudomonadati</taxon>
        <taxon>Pseudomonadota</taxon>
        <taxon>Alphaproteobacteria</taxon>
        <taxon>Hyphomicrobiales</taxon>
        <taxon>Chelatococcaceae</taxon>
        <taxon>Chelatococcus</taxon>
    </lineage>
</organism>
<dbReference type="Proteomes" id="UP000637002">
    <property type="component" value="Unassembled WGS sequence"/>
</dbReference>
<evidence type="ECO:0000313" key="3">
    <source>
        <dbReference type="Proteomes" id="UP000637002"/>
    </source>
</evidence>
<feature type="region of interest" description="Disordered" evidence="1">
    <location>
        <begin position="57"/>
        <end position="83"/>
    </location>
</feature>
<accession>A0A916UHG7</accession>
<keyword evidence="3" id="KW-1185">Reference proteome</keyword>
<dbReference type="EMBL" id="BMGG01000005">
    <property type="protein sequence ID" value="GGC72078.1"/>
    <property type="molecule type" value="Genomic_DNA"/>
</dbReference>
<comment type="caution">
    <text evidence="2">The sequence shown here is derived from an EMBL/GenBank/DDBJ whole genome shotgun (WGS) entry which is preliminary data.</text>
</comment>
<reference evidence="2" key="2">
    <citation type="submission" date="2020-09" db="EMBL/GenBank/DDBJ databases">
        <authorList>
            <person name="Sun Q."/>
            <person name="Zhou Y."/>
        </authorList>
    </citation>
    <scope>NUCLEOTIDE SEQUENCE</scope>
    <source>
        <strain evidence="2">CGMCC 1.12919</strain>
    </source>
</reference>
<gene>
    <name evidence="2" type="ORF">GCM10010994_33120</name>
</gene>
<name>A0A916UHG7_9HYPH</name>
<proteinExistence type="predicted"/>
<dbReference type="AlphaFoldDB" id="A0A916UHG7"/>
<dbReference type="RefSeq" id="WP_188610264.1">
    <property type="nucleotide sequence ID" value="NZ_BMGG01000005.1"/>
</dbReference>
<evidence type="ECO:0000313" key="2">
    <source>
        <dbReference type="EMBL" id="GGC72078.1"/>
    </source>
</evidence>
<evidence type="ECO:0000256" key="1">
    <source>
        <dbReference type="SAM" id="MobiDB-lite"/>
    </source>
</evidence>